<protein>
    <submittedName>
        <fullName evidence="2">J domain-containing protein</fullName>
    </submittedName>
</protein>
<evidence type="ECO:0000313" key="3">
    <source>
        <dbReference type="Proteomes" id="UP001285244"/>
    </source>
</evidence>
<keyword evidence="3" id="KW-1185">Reference proteome</keyword>
<name>A0ABU4WLX2_9FIRM</name>
<organism evidence="2 3">
    <name type="scientific">Absicoccus intestinalis</name>
    <dbReference type="NCBI Taxonomy" id="2926319"/>
    <lineage>
        <taxon>Bacteria</taxon>
        <taxon>Bacillati</taxon>
        <taxon>Bacillota</taxon>
        <taxon>Erysipelotrichia</taxon>
        <taxon>Erysipelotrichales</taxon>
        <taxon>Erysipelotrichaceae</taxon>
        <taxon>Absicoccus</taxon>
    </lineage>
</organism>
<sequence>MSIISIQDSLNDQYEKLLFERDALRKDAASIQLAYIRTFGLLINEAFAAKIACIRLKKQIAFYQAALNQGKELSMDEVDQYTKQVMQAYQKQLHEMYEKTSMAMQCKVSSEATVLAVKQKYRQLAKQVHPDLHPEFVNDLRYKELWSQIVDAYHANDLSRLEELEFLMHQIEMDHSSLSLEVPNIQEKIHALQDEIPTIISSDPYQYHTILENDDLKEEKVNELKEEIKIYSQYKEELQKVFEKIITNNKVKEPWQTN</sequence>
<dbReference type="RefSeq" id="WP_320325859.1">
    <property type="nucleotide sequence ID" value="NZ_JALBUS010000009.1"/>
</dbReference>
<comment type="caution">
    <text evidence="2">The sequence shown here is derived from an EMBL/GenBank/DDBJ whole genome shotgun (WGS) entry which is preliminary data.</text>
</comment>
<dbReference type="CDD" id="cd06257">
    <property type="entry name" value="DnaJ"/>
    <property type="match status" value="1"/>
</dbReference>
<evidence type="ECO:0000313" key="2">
    <source>
        <dbReference type="EMBL" id="MDX8417574.1"/>
    </source>
</evidence>
<dbReference type="EMBL" id="JALBUS010000009">
    <property type="protein sequence ID" value="MDX8417574.1"/>
    <property type="molecule type" value="Genomic_DNA"/>
</dbReference>
<dbReference type="InterPro" id="IPR036869">
    <property type="entry name" value="J_dom_sf"/>
</dbReference>
<evidence type="ECO:0000256" key="1">
    <source>
        <dbReference type="ARBA" id="ARBA00022705"/>
    </source>
</evidence>
<proteinExistence type="predicted"/>
<gene>
    <name evidence="2" type="ORF">MOZ64_06925</name>
</gene>
<reference evidence="2 3" key="1">
    <citation type="submission" date="2022-03" db="EMBL/GenBank/DDBJ databases">
        <title>Novel taxa within the pig intestine.</title>
        <authorList>
            <person name="Wylensek D."/>
            <person name="Bishof K."/>
            <person name="Afrizal A."/>
            <person name="Clavel T."/>
        </authorList>
    </citation>
    <scope>NUCLEOTIDE SEQUENCE [LARGE SCALE GENOMIC DNA]</scope>
    <source>
        <strain evidence="2 3">Cla-KB-P134</strain>
    </source>
</reference>
<dbReference type="Gene3D" id="1.10.287.110">
    <property type="entry name" value="DnaJ domain"/>
    <property type="match status" value="1"/>
</dbReference>
<dbReference type="Proteomes" id="UP001285244">
    <property type="component" value="Unassembled WGS sequence"/>
</dbReference>
<keyword evidence="1" id="KW-0235">DNA replication</keyword>
<accession>A0ABU4WLX2</accession>
<dbReference type="InterPro" id="IPR001623">
    <property type="entry name" value="DnaJ_domain"/>
</dbReference>
<dbReference type="SUPFAM" id="SSF46565">
    <property type="entry name" value="Chaperone J-domain"/>
    <property type="match status" value="1"/>
</dbReference>